<comment type="caution">
    <text evidence="4">The sequence shown here is derived from an EMBL/GenBank/DDBJ whole genome shotgun (WGS) entry which is preliminary data.</text>
</comment>
<feature type="coiled-coil region" evidence="2">
    <location>
        <begin position="503"/>
        <end position="545"/>
    </location>
</feature>
<dbReference type="SUPFAM" id="SSF47862">
    <property type="entry name" value="Saposin"/>
    <property type="match status" value="1"/>
</dbReference>
<sequence>MIILVLLVTLSVQAQIDDSIKYDIIQVSLNSDMLSDIEKHIKQKFAGEEAEVSMKKIQKISRNERERKQLELQIKGTKNKQKKIEIQRKLDLNAIQRKEIDKWEKMKIQMVNEEKELLKKREERLMELQLTLKAIQQRVEDYKTQLDSNKDNTQLQLNYNVTVAREKVVKGQIKEIEKRRREQKEREEKVNLIKESIKSEKNKSHHLIKKIQKKIRKLEKKKNEEMKILEMKEKLVDVKRNYKEEMLDMKEREIKTIAINAGIDLSNALQREKKMRKIVAKMNHQMKYWKNMQGRQDICPTVQHQLNKRVEYFSFMKTKAVERLNESVEAIKRYKFVVEEQRKELSNFKEIKVSLLHKMVNEDEQELNYYIHRLEEIDSKNNQGKISISEYNKKNKKFSERKRLLQQRLSLLEKRINEIGDADIIEKKERERSLRKEIRIIRRQLFKLEERFGSLNGEINYFKRIINQSKDVGRKVVLIRRSKSIYTEWEKVRKLIVEKKEILGRKKVALEEVTEKIIRHEEEKVEKLLKQKEKIEKEKKRLTKREKIKVCSKNKMSEKDKKKIKSMIESRKRIRNMKKQGLNAKLNRIHYVLQGLRKNLSELRMTKNFWIARESFSLKARALEHVKEKKEFLTKKIGIEENELAKELRGNIAIFRSQEKYQNKLDTLKESIGYHKEELKEIEKLEKKIMKKTGFKGKRFEVIGKMIMKKVQGEKKELEKKRRQLIIESIQEKDVKKQGIVVERLKENERRLNELISIEIRCREGIKWSQKVLRRIAIEMREELIKKQNQCKDKGDCPLCRTLTELTKKNLIERKEDGVILKEMEKVCKRFVPDKQTNCFNLALKIAEHALKVRDPLTFNTEQTCRKIGVCGL</sequence>
<evidence type="ECO:0000313" key="4">
    <source>
        <dbReference type="EMBL" id="GAB1221679.1"/>
    </source>
</evidence>
<dbReference type="Gene3D" id="1.10.225.10">
    <property type="entry name" value="Saposin-like"/>
    <property type="match status" value="1"/>
</dbReference>
<evidence type="ECO:0000313" key="5">
    <source>
        <dbReference type="Proteomes" id="UP001628156"/>
    </source>
</evidence>
<name>A0ABQ0DFQ0_9EUKA</name>
<dbReference type="InterPro" id="IPR008139">
    <property type="entry name" value="SaposinB_dom"/>
</dbReference>
<proteinExistence type="predicted"/>
<evidence type="ECO:0000259" key="3">
    <source>
        <dbReference type="PROSITE" id="PS50015"/>
    </source>
</evidence>
<dbReference type="PROSITE" id="PS50015">
    <property type="entry name" value="SAP_B"/>
    <property type="match status" value="1"/>
</dbReference>
<dbReference type="SMART" id="SM00741">
    <property type="entry name" value="SapB"/>
    <property type="match status" value="1"/>
</dbReference>
<feature type="domain" description="Saposin B-type" evidence="3">
    <location>
        <begin position="793"/>
        <end position="873"/>
    </location>
</feature>
<gene>
    <name evidence="4" type="ORF">ENUP19_0083G0050</name>
</gene>
<protein>
    <recommendedName>
        <fullName evidence="3">Saposin B-type domain-containing protein</fullName>
    </recommendedName>
</protein>
<reference evidence="4 5" key="1">
    <citation type="journal article" date="2019" name="PLoS Negl. Trop. Dis.">
        <title>Whole genome sequencing of Entamoeba nuttalli reveals mammalian host-related molecular signatures and a novel octapeptide-repeat surface protein.</title>
        <authorList>
            <person name="Tanaka M."/>
            <person name="Makiuchi T."/>
            <person name="Komiyama T."/>
            <person name="Shiina T."/>
            <person name="Osaki K."/>
            <person name="Tachibana H."/>
        </authorList>
    </citation>
    <scope>NUCLEOTIDE SEQUENCE [LARGE SCALE GENOMIC DNA]</scope>
    <source>
        <strain evidence="4 5">P19-061405</strain>
    </source>
</reference>
<dbReference type="InterPro" id="IPR011001">
    <property type="entry name" value="Saposin-like"/>
</dbReference>
<feature type="coiled-coil region" evidence="2">
    <location>
        <begin position="60"/>
        <end position="252"/>
    </location>
</feature>
<evidence type="ECO:0000256" key="1">
    <source>
        <dbReference type="ARBA" id="ARBA00023157"/>
    </source>
</evidence>
<keyword evidence="1" id="KW-1015">Disulfide bond</keyword>
<organism evidence="4 5">
    <name type="scientific">Entamoeba nuttalli</name>
    <dbReference type="NCBI Taxonomy" id="412467"/>
    <lineage>
        <taxon>Eukaryota</taxon>
        <taxon>Amoebozoa</taxon>
        <taxon>Evosea</taxon>
        <taxon>Archamoebae</taxon>
        <taxon>Mastigamoebida</taxon>
        <taxon>Entamoebidae</taxon>
        <taxon>Entamoeba</taxon>
    </lineage>
</organism>
<accession>A0ABQ0DFQ0</accession>
<keyword evidence="2" id="KW-0175">Coiled coil</keyword>
<feature type="coiled-coil region" evidence="2">
    <location>
        <begin position="388"/>
        <end position="451"/>
    </location>
</feature>
<keyword evidence="5" id="KW-1185">Reference proteome</keyword>
<dbReference type="Proteomes" id="UP001628156">
    <property type="component" value="Unassembled WGS sequence"/>
</dbReference>
<evidence type="ECO:0000256" key="2">
    <source>
        <dbReference type="SAM" id="Coils"/>
    </source>
</evidence>
<dbReference type="EMBL" id="BAAFRS010000083">
    <property type="protein sequence ID" value="GAB1221679.1"/>
    <property type="molecule type" value="Genomic_DNA"/>
</dbReference>
<feature type="coiled-coil region" evidence="2">
    <location>
        <begin position="623"/>
        <end position="728"/>
    </location>
</feature>